<evidence type="ECO:0000313" key="1">
    <source>
        <dbReference type="EMBL" id="TMS07348.1"/>
    </source>
</evidence>
<organism evidence="1 2">
    <name type="scientific">Larimichthys crocea</name>
    <name type="common">Large yellow croaker</name>
    <name type="synonym">Pseudosciaena crocea</name>
    <dbReference type="NCBI Taxonomy" id="215358"/>
    <lineage>
        <taxon>Eukaryota</taxon>
        <taxon>Metazoa</taxon>
        <taxon>Chordata</taxon>
        <taxon>Craniata</taxon>
        <taxon>Vertebrata</taxon>
        <taxon>Euteleostomi</taxon>
        <taxon>Actinopterygii</taxon>
        <taxon>Neopterygii</taxon>
        <taxon>Teleostei</taxon>
        <taxon>Neoteleostei</taxon>
        <taxon>Acanthomorphata</taxon>
        <taxon>Eupercaria</taxon>
        <taxon>Sciaenidae</taxon>
        <taxon>Larimichthys</taxon>
    </lineage>
</organism>
<evidence type="ECO:0000313" key="2">
    <source>
        <dbReference type="Proteomes" id="UP000793456"/>
    </source>
</evidence>
<dbReference type="EMBL" id="CM011691">
    <property type="protein sequence ID" value="TMS07348.1"/>
    <property type="molecule type" value="Genomic_DNA"/>
</dbReference>
<reference evidence="1" key="1">
    <citation type="submission" date="2018-11" db="EMBL/GenBank/DDBJ databases">
        <title>The sequence and de novo assembly of Larimichthys crocea genome using PacBio and Hi-C technologies.</title>
        <authorList>
            <person name="Xu P."/>
            <person name="Chen B."/>
            <person name="Zhou Z."/>
            <person name="Ke Q."/>
            <person name="Wu Y."/>
            <person name="Bai H."/>
            <person name="Pu F."/>
        </authorList>
    </citation>
    <scope>NUCLEOTIDE SEQUENCE</scope>
    <source>
        <tissue evidence="1">Muscle</tissue>
    </source>
</reference>
<gene>
    <name evidence="1" type="ORF">E3U43_011441</name>
</gene>
<name>A0ACD3QJQ1_LARCR</name>
<protein>
    <submittedName>
        <fullName evidence="1">Uncharacterized protein</fullName>
    </submittedName>
</protein>
<proteinExistence type="predicted"/>
<comment type="caution">
    <text evidence="1">The sequence shown here is derived from an EMBL/GenBank/DDBJ whole genome shotgun (WGS) entry which is preliminary data.</text>
</comment>
<sequence>MGDEDRCMEAEQQGEKMVLHCPPVHPLPEEIKKMARSETVCRYCGVSYLIFHEFHQLNTRVAQLEAELQELRETAQREKAWREALELGRLEWERALRMEVQRQAEEKEKSTREELEERSKDTERALREEFEEKNERKRSEMKEEYQRIGEEKERQLRREMGDLEAERLTKQREELERSAEEREKVLSDALQKANKNLDELRKYLQQLEQRLAVAAFTKEEAEQFLGKEKQQGEILSPSRLRLTFIFDHLKPQTLNMKNNNHSNPAELSETVTSLKHARPSRVHDTGLCLFVQMSAADSYSFDLKVMDRDYLRVWEFYLQCFGKEDRGLSVKLSAERGAGAFQCGFSENERGKRAPNSAADGAKETERGGAERAQRRTTQVKRGVGGETGEVVVMPTKARHRTGAAVVMAAERGTNEKEVLRS</sequence>
<dbReference type="Proteomes" id="UP000793456">
    <property type="component" value="Chromosome XVIII"/>
</dbReference>
<keyword evidence="2" id="KW-1185">Reference proteome</keyword>
<accession>A0ACD3QJQ1</accession>